<dbReference type="STRING" id="1354746.A0A0B2UJ92"/>
<keyword evidence="4" id="KW-0539">Nucleus</keyword>
<dbReference type="FunCoup" id="A0A0B2UJ92">
    <property type="interactions" value="33"/>
</dbReference>
<protein>
    <recommendedName>
        <fullName evidence="6">U3 small nucleolar RNA-associated protein 6 N-terminal domain-containing protein</fullName>
    </recommendedName>
</protein>
<evidence type="ECO:0000256" key="4">
    <source>
        <dbReference type="ARBA" id="ARBA00023242"/>
    </source>
</evidence>
<name>A0A0B2UJ92_9MICR</name>
<dbReference type="GeneID" id="26262042"/>
<dbReference type="Pfam" id="PF08640">
    <property type="entry name" value="U3_assoc_6"/>
    <property type="match status" value="1"/>
</dbReference>
<keyword evidence="2" id="KW-0698">rRNA processing</keyword>
<evidence type="ECO:0000313" key="7">
    <source>
        <dbReference type="EMBL" id="KHN69269.1"/>
    </source>
</evidence>
<gene>
    <name evidence="7" type="ORF">M896_080020</name>
</gene>
<dbReference type="GO" id="GO:0032040">
    <property type="term" value="C:small-subunit processome"/>
    <property type="evidence" value="ECO:0007669"/>
    <property type="project" value="TreeGrafter"/>
</dbReference>
<dbReference type="OrthoDB" id="28112at2759"/>
<feature type="domain" description="U3 small nucleolar RNA-associated protein 6 N-terminal" evidence="6">
    <location>
        <begin position="9"/>
        <end position="83"/>
    </location>
</feature>
<dbReference type="InParanoid" id="A0A0B2UJ92"/>
<dbReference type="EMBL" id="JOKQ01000008">
    <property type="protein sequence ID" value="KHN69269.1"/>
    <property type="molecule type" value="Genomic_DNA"/>
</dbReference>
<dbReference type="AlphaFoldDB" id="A0A0B2UJ92"/>
<dbReference type="Gene3D" id="1.25.40.10">
    <property type="entry name" value="Tetratricopeptide repeat domain"/>
    <property type="match status" value="1"/>
</dbReference>
<accession>A0A0B2UJ92</accession>
<evidence type="ECO:0000256" key="2">
    <source>
        <dbReference type="ARBA" id="ARBA00022552"/>
    </source>
</evidence>
<feature type="coiled-coil region" evidence="5">
    <location>
        <begin position="2"/>
        <end position="50"/>
    </location>
</feature>
<keyword evidence="8" id="KW-1185">Reference proteome</keyword>
<organism evidence="7 8">
    <name type="scientific">Ordospora colligata OC4</name>
    <dbReference type="NCBI Taxonomy" id="1354746"/>
    <lineage>
        <taxon>Eukaryota</taxon>
        <taxon>Fungi</taxon>
        <taxon>Fungi incertae sedis</taxon>
        <taxon>Microsporidia</taxon>
        <taxon>Ordosporidae</taxon>
        <taxon>Ordospora</taxon>
    </lineage>
</organism>
<reference evidence="7 8" key="1">
    <citation type="journal article" date="2014" name="MBio">
        <title>The Ordospora colligata genome; evolution of extreme reduction in microsporidia and host-to-parasite horizontal gene transfer.</title>
        <authorList>
            <person name="Pombert J.-F."/>
            <person name="Haag K.L."/>
            <person name="Beidas S."/>
            <person name="Ebert D."/>
            <person name="Keeling P.J."/>
        </authorList>
    </citation>
    <scope>NUCLEOTIDE SEQUENCE [LARGE SCALE GENOMIC DNA]</scope>
    <source>
        <strain evidence="7 8">OC4</strain>
    </source>
</reference>
<comment type="caution">
    <text evidence="7">The sequence shown here is derived from an EMBL/GenBank/DDBJ whole genome shotgun (WGS) entry which is preliminary data.</text>
</comment>
<evidence type="ECO:0000259" key="6">
    <source>
        <dbReference type="Pfam" id="PF08640"/>
    </source>
</evidence>
<proteinExistence type="predicted"/>
<dbReference type="PANTHER" id="PTHR23271:SF1">
    <property type="entry name" value="U3 SMALL NUCLEOLAR RNA-ASSOCIATED PROTEIN 6 HOMOLOG"/>
    <property type="match status" value="1"/>
</dbReference>
<sequence length="255" mass="30030">MAERIQLSMERMILELEDYKNRGIFSSHELRKIVETRKKHELRLQRSEKKLLDFVRYIKSECMLEKIRDKRMSEKNANASLYDTSISKKIVELYRSALYRFNDPKIISQFTAYVIEKKMHCEMKNVFAECCSRTPLDAELWIYCAMKLFSVGDLEGSRAMLLKAIRMNNKNSRIRIEFFRMEVTNIAKIQTANKEIGFEDDEKDDVERDELALAVFQDCVDSAFFTANELQELLNISQNVEGLHHKAQKLITQCE</sequence>
<dbReference type="GO" id="GO:0000462">
    <property type="term" value="P:maturation of SSU-rRNA from tricistronic rRNA transcript (SSU-rRNA, 5.8S rRNA, LSU-rRNA)"/>
    <property type="evidence" value="ECO:0007669"/>
    <property type="project" value="InterPro"/>
</dbReference>
<dbReference type="PANTHER" id="PTHR23271">
    <property type="entry name" value="HEPATOCELLULAR CARCINOMA-ASSOCIATED ANTIGEN 66"/>
    <property type="match status" value="1"/>
</dbReference>
<evidence type="ECO:0000313" key="8">
    <source>
        <dbReference type="Proteomes" id="UP000031056"/>
    </source>
</evidence>
<dbReference type="GO" id="GO:0030515">
    <property type="term" value="F:snoRNA binding"/>
    <property type="evidence" value="ECO:0007669"/>
    <property type="project" value="InterPro"/>
</dbReference>
<dbReference type="HOGENOM" id="CLU_084032_0_0_1"/>
<dbReference type="InterPro" id="IPR013949">
    <property type="entry name" value="Utp6"/>
</dbReference>
<dbReference type="RefSeq" id="XP_014563311.1">
    <property type="nucleotide sequence ID" value="XM_014707825.1"/>
</dbReference>
<dbReference type="VEuPathDB" id="MicrosporidiaDB:M896_080020"/>
<evidence type="ECO:0000256" key="3">
    <source>
        <dbReference type="ARBA" id="ARBA00022737"/>
    </source>
</evidence>
<dbReference type="InterPro" id="IPR055347">
    <property type="entry name" value="UTP6_N"/>
</dbReference>
<dbReference type="InterPro" id="IPR011990">
    <property type="entry name" value="TPR-like_helical_dom_sf"/>
</dbReference>
<keyword evidence="5" id="KW-0175">Coiled coil</keyword>
<dbReference type="Proteomes" id="UP000031056">
    <property type="component" value="Unassembled WGS sequence"/>
</dbReference>
<dbReference type="GO" id="GO:0034388">
    <property type="term" value="C:Pwp2p-containing subcomplex of 90S preribosome"/>
    <property type="evidence" value="ECO:0007669"/>
    <property type="project" value="TreeGrafter"/>
</dbReference>
<evidence type="ECO:0000256" key="1">
    <source>
        <dbReference type="ARBA" id="ARBA00004604"/>
    </source>
</evidence>
<keyword evidence="3" id="KW-0677">Repeat</keyword>
<evidence type="ECO:0000256" key="5">
    <source>
        <dbReference type="SAM" id="Coils"/>
    </source>
</evidence>
<comment type="subcellular location">
    <subcellularLocation>
        <location evidence="1">Nucleus</location>
        <location evidence="1">Nucleolus</location>
    </subcellularLocation>
</comment>